<evidence type="ECO:0000256" key="1">
    <source>
        <dbReference type="ARBA" id="ARBA00006594"/>
    </source>
</evidence>
<accession>A0ABS1BRU6</accession>
<evidence type="ECO:0000313" key="5">
    <source>
        <dbReference type="EMBL" id="MBK0396020.1"/>
    </source>
</evidence>
<name>A0ABS1BRU6_9NEIS</name>
<dbReference type="InterPro" id="IPR001091">
    <property type="entry name" value="RM_Methyltransferase"/>
</dbReference>
<comment type="caution">
    <text evidence="5">The sequence shown here is derived from an EMBL/GenBank/DDBJ whole genome shotgun (WGS) entry which is preliminary data.</text>
</comment>
<dbReference type="Pfam" id="PF01555">
    <property type="entry name" value="N6_N4_Mtase"/>
    <property type="match status" value="1"/>
</dbReference>
<comment type="similarity">
    <text evidence="1">Belongs to the N(4)/N(6)-methyltransferase family.</text>
</comment>
<evidence type="ECO:0000313" key="6">
    <source>
        <dbReference type="Proteomes" id="UP000614058"/>
    </source>
</evidence>
<dbReference type="InterPro" id="IPR002052">
    <property type="entry name" value="DNA_methylase_N6_adenine_CS"/>
</dbReference>
<feature type="domain" description="DNA methylase N-4/N-6" evidence="4">
    <location>
        <begin position="80"/>
        <end position="387"/>
    </location>
</feature>
<dbReference type="EMBL" id="JAEHNZ010000002">
    <property type="protein sequence ID" value="MBK0396020.1"/>
    <property type="molecule type" value="Genomic_DNA"/>
</dbReference>
<reference evidence="5 6" key="1">
    <citation type="journal article" date="2021" name="Pathogens">
        <title>Isolation and Characterization of Kingella bonacorsii sp. nov., A Novel Kingella Species Detected in a Stable Periodontitis Subject.</title>
        <authorList>
            <person name="Antezack A."/>
            <person name="Boxberger M."/>
            <person name="Rolland C."/>
            <person name="Monnet-Corti V."/>
            <person name="La Scola B."/>
        </authorList>
    </citation>
    <scope>NUCLEOTIDE SEQUENCE [LARGE SCALE GENOMIC DNA]</scope>
    <source>
        <strain evidence="5 6">Marseille-Q4569</strain>
    </source>
</reference>
<keyword evidence="3" id="KW-0808">Transferase</keyword>
<keyword evidence="2" id="KW-0489">Methyltransferase</keyword>
<dbReference type="SUPFAM" id="SSF53335">
    <property type="entry name" value="S-adenosyl-L-methionine-dependent methyltransferases"/>
    <property type="match status" value="1"/>
</dbReference>
<organism evidence="5 6">
    <name type="scientific">Kingella bonacorsii</name>
    <dbReference type="NCBI Taxonomy" id="2796361"/>
    <lineage>
        <taxon>Bacteria</taxon>
        <taxon>Pseudomonadati</taxon>
        <taxon>Pseudomonadota</taxon>
        <taxon>Betaproteobacteria</taxon>
        <taxon>Neisseriales</taxon>
        <taxon>Neisseriaceae</taxon>
        <taxon>Kingella</taxon>
    </lineage>
</organism>
<dbReference type="Gene3D" id="3.40.50.150">
    <property type="entry name" value="Vaccinia Virus protein VP39"/>
    <property type="match status" value="1"/>
</dbReference>
<evidence type="ECO:0000256" key="3">
    <source>
        <dbReference type="ARBA" id="ARBA00022679"/>
    </source>
</evidence>
<dbReference type="InterPro" id="IPR002941">
    <property type="entry name" value="DNA_methylase_N4/N6"/>
</dbReference>
<gene>
    <name evidence="5" type="ORF">JDW22_05330</name>
</gene>
<dbReference type="PRINTS" id="PR00508">
    <property type="entry name" value="S21N4MTFRASE"/>
</dbReference>
<dbReference type="RefSeq" id="WP_200522170.1">
    <property type="nucleotide sequence ID" value="NZ_JAEHNZ010000002.1"/>
</dbReference>
<protein>
    <submittedName>
        <fullName evidence="5">Site-specific DNA-methyltransferase</fullName>
    </submittedName>
</protein>
<keyword evidence="6" id="KW-1185">Reference proteome</keyword>
<evidence type="ECO:0000259" key="4">
    <source>
        <dbReference type="Pfam" id="PF01555"/>
    </source>
</evidence>
<proteinExistence type="inferred from homology"/>
<evidence type="ECO:0000256" key="2">
    <source>
        <dbReference type="ARBA" id="ARBA00022603"/>
    </source>
</evidence>
<sequence length="611" mass="69767">MEKLVCLQRVTPPPRDLISFVESNPYLVVDTSLFAPEFQTRLVSALSDDHPLDDFTDGTIIHADNFQALNLLQARYRGQVKCIYIDPPYNTGDDGFIYKDNYQHSSWLTLMNDRVKSAYPLMSQNAAFFCQISDLENTNLNKLMLSVFGEDNHRETISVVTSTKSGVNAINVKRGERLFKIKEYVHFYSKHPSFRFNPFYTPDKYNPNYCWEIYQHQNGEWHVSNLKKDKKLTDEELEKYALKNSQHIYSIEKNNNKAGESMKAMLEKSKTSGKVEVFTDQFGVTKLIYDGGVCVELHERVIQENKKNYFGVLGSDIWDDIGQASKSEGGVDFKNGKKPEKLLKRIIEMSTQPNDVVLDYFSGSGTTICVAQKLGRKWIGIEQGEYFNDTLLIRVQKTLFGEQSGISKTVDYKGGGCVKVLKLESYEDTLNNLLLRRPADLFAPRQPENMARDYLLHYMLDVESRGSLLNTDAFRRPFSYQMDIAADSAGASVRTPVDLVETFNYLLGLTVEAVDDKRFSEDYVMIEGSLKNERVLLVWRDCEKWDYDTLPKLLAKKQIAAGDSEYAEIYINGDHTLPTVFQDNDADGGAIRSLKIRSIEEAFLRLMFEGA</sequence>
<dbReference type="InterPro" id="IPR029063">
    <property type="entry name" value="SAM-dependent_MTases_sf"/>
</dbReference>
<dbReference type="Proteomes" id="UP000614058">
    <property type="component" value="Unassembled WGS sequence"/>
</dbReference>
<dbReference type="PROSITE" id="PS00092">
    <property type="entry name" value="N6_MTASE"/>
    <property type="match status" value="1"/>
</dbReference>